<proteinExistence type="predicted"/>
<dbReference type="Gene3D" id="1.10.510.10">
    <property type="entry name" value="Transferase(Phosphotransferase) domain 1"/>
    <property type="match status" value="1"/>
</dbReference>
<keyword evidence="1" id="KW-0723">Serine/threonine-protein kinase</keyword>
<evidence type="ECO:0000256" key="2">
    <source>
        <dbReference type="ARBA" id="ARBA00022679"/>
    </source>
</evidence>
<reference evidence="9" key="1">
    <citation type="submission" date="2019-03" db="EMBL/GenBank/DDBJ databases">
        <title>Long read genome sequence of the mycoparasitic Pythium oligandrum ATCC 38472 isolated from sugarbeet rhizosphere.</title>
        <authorList>
            <person name="Gaulin E."/>
        </authorList>
    </citation>
    <scope>NUCLEOTIDE SEQUENCE</scope>
    <source>
        <strain evidence="9">ATCC 38472_TT</strain>
    </source>
</reference>
<evidence type="ECO:0000256" key="5">
    <source>
        <dbReference type="ARBA" id="ARBA00022840"/>
    </source>
</evidence>
<evidence type="ECO:0000256" key="4">
    <source>
        <dbReference type="ARBA" id="ARBA00022777"/>
    </source>
</evidence>
<feature type="domain" description="Protein kinase" evidence="8">
    <location>
        <begin position="175"/>
        <end position="526"/>
    </location>
</feature>
<evidence type="ECO:0000313" key="10">
    <source>
        <dbReference type="Proteomes" id="UP000794436"/>
    </source>
</evidence>
<dbReference type="GO" id="GO:0005737">
    <property type="term" value="C:cytoplasm"/>
    <property type="evidence" value="ECO:0007669"/>
    <property type="project" value="TreeGrafter"/>
</dbReference>
<dbReference type="SMART" id="SM00220">
    <property type="entry name" value="S_TKc"/>
    <property type="match status" value="1"/>
</dbReference>
<name>A0A8K1CPS7_PYTOL</name>
<organism evidence="9 10">
    <name type="scientific">Pythium oligandrum</name>
    <name type="common">Mycoparasitic fungus</name>
    <dbReference type="NCBI Taxonomy" id="41045"/>
    <lineage>
        <taxon>Eukaryota</taxon>
        <taxon>Sar</taxon>
        <taxon>Stramenopiles</taxon>
        <taxon>Oomycota</taxon>
        <taxon>Peronosporomycetes</taxon>
        <taxon>Pythiales</taxon>
        <taxon>Pythiaceae</taxon>
        <taxon>Pythium</taxon>
    </lineage>
</organism>
<dbReference type="SUPFAM" id="SSF56112">
    <property type="entry name" value="Protein kinase-like (PK-like)"/>
    <property type="match status" value="1"/>
</dbReference>
<sequence length="745" mass="83787">MRTRCLWSVVLSLDEDESLVILKSLSRDEDSGDVHAPLTWTLRCSRAFSCSPGAADCSSLSFESKLHRDESVRASVYETMSRPDETLGMQLSLRLQSTYAQCRGRPTESPMSALPVHCFATRPTNPVRSPSPRRVLTKKTEPQGNGGLDNEERNLIVRERDVLGGRRASPPQAEYIVLDLLGQGTFGQVFRCQNAVTKEIVAVKVIRNHPSYYKQAIVEVQITGMLNASYTAEEAPHMARLKGHFEYCNHLCLVFELLGINVYELIADNNFNGFSLDTTRGFLQQILHALVQLEDVGVIHCDLKPENILLAGSNALLSDIVYDRRYPSPFTLPSDHELEIPHLKVVDFGSACMENETVYSYIQSRFYRSPEVLLGIPYSGSIDLWSLGCIAVEMFLGLPLFPGVSEHDQLRLIEETLGILPQHLLRRGRHVLKFYNLRRDQTFVLKSPEEFAEENKSEVQISKKYFKHSKLYDMIHAYPLPKDASPVQIAHECERRDALLHFLGGVLRVDPDIRWTARDAVLHPFITGQRFDPSGGYVHRPMVAPLPRAPYQPLGSNHHHAEFHEYSGMVWGPPGIPPYGLHPPPIPESFGPPVKAYSKVLPLSERQQSYGRYDPYASSYEGANGPGSYYDSGLYVTPPASVPNHPRYPKVAPVQQPPSFPRLHIPVLPRLTSNETDGGYDANQYGNPPYQGTAPRVLTTKRLQEHGFQLSLSHAPAAKSQENRTSHTSQDAQPDVWVRKTQWQQ</sequence>
<dbReference type="AlphaFoldDB" id="A0A8K1CPS7"/>
<dbReference type="GO" id="GO:0004713">
    <property type="term" value="F:protein tyrosine kinase activity"/>
    <property type="evidence" value="ECO:0007669"/>
    <property type="project" value="TreeGrafter"/>
</dbReference>
<evidence type="ECO:0000256" key="3">
    <source>
        <dbReference type="ARBA" id="ARBA00022741"/>
    </source>
</evidence>
<dbReference type="PANTHER" id="PTHR24058:SF17">
    <property type="entry name" value="HOMEODOMAIN INTERACTING PROTEIN KINASE, ISOFORM D"/>
    <property type="match status" value="1"/>
</dbReference>
<evidence type="ECO:0000256" key="1">
    <source>
        <dbReference type="ARBA" id="ARBA00022527"/>
    </source>
</evidence>
<keyword evidence="2" id="KW-0808">Transferase</keyword>
<dbReference type="PROSITE" id="PS50011">
    <property type="entry name" value="PROTEIN_KINASE_DOM"/>
    <property type="match status" value="1"/>
</dbReference>
<dbReference type="EMBL" id="SPLM01000036">
    <property type="protein sequence ID" value="TMW66491.1"/>
    <property type="molecule type" value="Genomic_DNA"/>
</dbReference>
<dbReference type="InterPro" id="IPR011009">
    <property type="entry name" value="Kinase-like_dom_sf"/>
</dbReference>
<feature type="region of interest" description="Disordered" evidence="7">
    <location>
        <begin position="120"/>
        <end position="149"/>
    </location>
</feature>
<dbReference type="PROSITE" id="PS00107">
    <property type="entry name" value="PROTEIN_KINASE_ATP"/>
    <property type="match status" value="1"/>
</dbReference>
<dbReference type="InterPro" id="IPR050494">
    <property type="entry name" value="Ser_Thr_dual-spec_kinase"/>
</dbReference>
<dbReference type="InterPro" id="IPR017441">
    <property type="entry name" value="Protein_kinase_ATP_BS"/>
</dbReference>
<evidence type="ECO:0000256" key="6">
    <source>
        <dbReference type="PROSITE-ProRule" id="PRU10141"/>
    </source>
</evidence>
<keyword evidence="4" id="KW-0418">Kinase</keyword>
<dbReference type="GO" id="GO:0005524">
    <property type="term" value="F:ATP binding"/>
    <property type="evidence" value="ECO:0007669"/>
    <property type="project" value="UniProtKB-UniRule"/>
</dbReference>
<dbReference type="InterPro" id="IPR000719">
    <property type="entry name" value="Prot_kinase_dom"/>
</dbReference>
<dbReference type="OrthoDB" id="9332038at2759"/>
<feature type="region of interest" description="Disordered" evidence="7">
    <location>
        <begin position="713"/>
        <end position="745"/>
    </location>
</feature>
<gene>
    <name evidence="9" type="ORF">Poli38472_004256</name>
</gene>
<dbReference type="PANTHER" id="PTHR24058">
    <property type="entry name" value="DUAL SPECIFICITY PROTEIN KINASE"/>
    <property type="match status" value="1"/>
</dbReference>
<comment type="caution">
    <text evidence="9">The sequence shown here is derived from an EMBL/GenBank/DDBJ whole genome shotgun (WGS) entry which is preliminary data.</text>
</comment>
<protein>
    <recommendedName>
        <fullName evidence="8">Protein kinase domain-containing protein</fullName>
    </recommendedName>
</protein>
<dbReference type="InterPro" id="IPR008271">
    <property type="entry name" value="Ser/Thr_kinase_AS"/>
</dbReference>
<evidence type="ECO:0000313" key="9">
    <source>
        <dbReference type="EMBL" id="TMW66491.1"/>
    </source>
</evidence>
<accession>A0A8K1CPS7</accession>
<keyword evidence="3 6" id="KW-0547">Nucleotide-binding</keyword>
<dbReference type="GO" id="GO:0004674">
    <property type="term" value="F:protein serine/threonine kinase activity"/>
    <property type="evidence" value="ECO:0007669"/>
    <property type="project" value="UniProtKB-KW"/>
</dbReference>
<keyword evidence="5 6" id="KW-0067">ATP-binding</keyword>
<dbReference type="Gene3D" id="3.30.200.20">
    <property type="entry name" value="Phosphorylase Kinase, domain 1"/>
    <property type="match status" value="1"/>
</dbReference>
<keyword evidence="10" id="KW-1185">Reference proteome</keyword>
<dbReference type="PROSITE" id="PS00108">
    <property type="entry name" value="PROTEIN_KINASE_ST"/>
    <property type="match status" value="1"/>
</dbReference>
<evidence type="ECO:0000259" key="8">
    <source>
        <dbReference type="PROSITE" id="PS50011"/>
    </source>
</evidence>
<dbReference type="Pfam" id="PF00069">
    <property type="entry name" value="Pkinase"/>
    <property type="match status" value="1"/>
</dbReference>
<feature type="binding site" evidence="6">
    <location>
        <position position="204"/>
    </location>
    <ligand>
        <name>ATP</name>
        <dbReference type="ChEBI" id="CHEBI:30616"/>
    </ligand>
</feature>
<evidence type="ECO:0000256" key="7">
    <source>
        <dbReference type="SAM" id="MobiDB-lite"/>
    </source>
</evidence>
<dbReference type="Proteomes" id="UP000794436">
    <property type="component" value="Unassembled WGS sequence"/>
</dbReference>